<sequence length="1213" mass="135485">MTPRPSPPSKRPRMTALQDFLSALFAACPESPVPLTVGEDAYEAYTADEIASVVSAAEEAGEALYTAPVTQGLVAFMPAVTENVADPDEWRDATIQPTAVLFRDGIMLSLYALDAAVDLEASPEVQSLFGWMGSDPSDLIPTPDSNGWTLAHCDPNVYQTLATLMDAYAPETPVTGAVGAPAEGAPWDEDFGTLHDAHILTYYDPTDAYYAQEMTISIGGNRESKKWVPKTMPIAAFVELLSMHREDPKKDGLAFVLAEIVGDQRRKQAVKTCYGVGLDIDVGVSGAQIDAALKEMGCLAVRYTTHSHNKTSTFLNKDRVTKWAAKNGQEELDEAVIKRFLREEEDWVPELIESVAYLGDDHRPEGLMIQLEHDPMPKHRVVVPLATPYEVAKIAKTHEEGMRKWNEIPKALARALGDLPLDKAALDPSRLFYFPRHAPGRAFETTIFGGPMLDWSTLDLDGPPKDAFEAALEAEIGGSNKSGGGSRSTTKEGRDLGRWSIKRAHGFQIVDVIRDFDPDRIRTNGAHKIDIECPFDDHHSNPGDPEDKGCFAVNAGDGPSGIFTIKCQHDSCQERTNLDFLGKMLKDGWFEDDVLESDMYNAVLDEEDTSIPEAAKKIAAQDEARDEYQVKISALSPESSESDIEDALRALMEADLGPLAQQRAESEIKQNLKINQSTLTRMLKTMRRVVERDRNQSGDYRDPKGRLVFSFQGDFNFDEAVDMCFKALRNTNTKDAEPTFSCVQDKPYRLKRHPKTGRIVFEELPNQALWSELNTRLTFVRRGDNGDGARQAVPKEVATHVYEQVYNELPQSPEVIYTPLYTNDGALVLHPGYYADLNILMANTRFEIDVPVNPSAEDALAAVDFLKHELLVDFPFLDYDTQGNERREPSEANALAMLLTPFMRRMINGCTPVFFVAKPTPGTGGTLLGKLPMLIFDGVESAPMSYTQNEEEMRKALLAAIIETRSHLFFDDVREFNNRVLLQSITAQEIGGRLLGSTRNVTRPNTFNWVGTGNNPLIGSEMERRICWIRLNRKTSNIQEITYTHDDLPGWIADNRAKIIRAILTMVQYWIDIGQPTFTERKRVSFEDWSRKVGGVLQACGVEGFLDNRRSAGADMDETAIRTFVKEWLKKFGFEKTAPAKLFEYATSMELDIIEGNNDDQKKQRFPKRLHTMDGRVFSIDSVDYIVLTNFDDDNNLVYSLTPLETAKEAEAA</sequence>
<dbReference type="KEGG" id="vg:13995111"/>
<dbReference type="Proteomes" id="UP000000463">
    <property type="component" value="Segment"/>
</dbReference>
<evidence type="ECO:0000313" key="2">
    <source>
        <dbReference type="EMBL" id="AFU88053.1"/>
    </source>
</evidence>
<evidence type="ECO:0008006" key="4">
    <source>
        <dbReference type="Google" id="ProtNLM"/>
    </source>
</evidence>
<gene>
    <name evidence="2" type="ORF">CcrColossus_gp183</name>
</gene>
<keyword evidence="3" id="KW-1185">Reference proteome</keyword>
<dbReference type="RefSeq" id="YP_006988417.1">
    <property type="nucleotide sequence ID" value="NC_019406.1"/>
</dbReference>
<accession>K4JW02</accession>
<evidence type="ECO:0000313" key="3">
    <source>
        <dbReference type="Proteomes" id="UP000000463"/>
    </source>
</evidence>
<reference evidence="2 3" key="1">
    <citation type="journal article" date="2012" name="BMC Genomics">
        <title>The Caulobacter crescentus phage phiCbK: genomics of a canonical phage.</title>
        <authorList>
            <person name="Gill J.J."/>
            <person name="Berry J.D."/>
            <person name="Russell W.K."/>
            <person name="Lessor L."/>
            <person name="Escobar Garcia D.A."/>
            <person name="Hernandez D."/>
            <person name="Kane A."/>
            <person name="Keene J."/>
            <person name="Maddox M."/>
            <person name="Martin R."/>
            <person name="Mohan S."/>
            <person name="Thorn A.M."/>
            <person name="Russell D.H."/>
            <person name="Young R."/>
        </authorList>
    </citation>
    <scope>NUCLEOTIDE SEQUENCE [LARGE SCALE GENOMIC DNA]</scope>
</reference>
<name>K4JW02_9CAUD</name>
<proteinExistence type="predicted"/>
<protein>
    <recommendedName>
        <fullName evidence="4">PE-PGRS family protein</fullName>
    </recommendedName>
</protein>
<dbReference type="GeneID" id="13995111"/>
<dbReference type="EMBL" id="JX100810">
    <property type="protein sequence ID" value="AFU88053.1"/>
    <property type="molecule type" value="Genomic_DNA"/>
</dbReference>
<organism evidence="2 3">
    <name type="scientific">Caulobacter phage CcrColossus</name>
    <dbReference type="NCBI Taxonomy" id="1211640"/>
    <lineage>
        <taxon>Viruses</taxon>
        <taxon>Duplodnaviria</taxon>
        <taxon>Heunggongvirae</taxon>
        <taxon>Uroviricota</taxon>
        <taxon>Caudoviricetes</taxon>
        <taxon>Jeanschmidtviridae</taxon>
        <taxon>Colossusvirus</taxon>
        <taxon>Colossusvirus colossus</taxon>
    </lineage>
</organism>
<evidence type="ECO:0000256" key="1">
    <source>
        <dbReference type="SAM" id="MobiDB-lite"/>
    </source>
</evidence>
<feature type="region of interest" description="Disordered" evidence="1">
    <location>
        <begin position="475"/>
        <end position="495"/>
    </location>
</feature>